<evidence type="ECO:0000256" key="7">
    <source>
        <dbReference type="SAM" id="Phobius"/>
    </source>
</evidence>
<dbReference type="PANTHER" id="PTHR10165">
    <property type="entry name" value="LIPID PHOSPHATE PHOSPHATASE"/>
    <property type="match status" value="1"/>
</dbReference>
<dbReference type="Pfam" id="PF01569">
    <property type="entry name" value="PAP2"/>
    <property type="match status" value="1"/>
</dbReference>
<feature type="transmembrane region" description="Helical" evidence="7">
    <location>
        <begin position="32"/>
        <end position="49"/>
    </location>
</feature>
<dbReference type="PANTHER" id="PTHR10165:SF35">
    <property type="entry name" value="RE23632P"/>
    <property type="match status" value="1"/>
</dbReference>
<dbReference type="AlphaFoldDB" id="A0AAV9HBS8"/>
<gene>
    <name evidence="9" type="ORF">QBC42DRAFT_212078</name>
</gene>
<comment type="subcellular location">
    <subcellularLocation>
        <location evidence="1">Membrane</location>
        <topology evidence="1">Multi-pass membrane protein</topology>
    </subcellularLocation>
</comment>
<evidence type="ECO:0000259" key="8">
    <source>
        <dbReference type="SMART" id="SM00014"/>
    </source>
</evidence>
<reference evidence="9" key="1">
    <citation type="journal article" date="2023" name="Mol. Phylogenet. Evol.">
        <title>Genome-scale phylogeny and comparative genomics of the fungal order Sordariales.</title>
        <authorList>
            <person name="Hensen N."/>
            <person name="Bonometti L."/>
            <person name="Westerberg I."/>
            <person name="Brannstrom I.O."/>
            <person name="Guillou S."/>
            <person name="Cros-Aarteil S."/>
            <person name="Calhoun S."/>
            <person name="Haridas S."/>
            <person name="Kuo A."/>
            <person name="Mondo S."/>
            <person name="Pangilinan J."/>
            <person name="Riley R."/>
            <person name="LaButti K."/>
            <person name="Andreopoulos B."/>
            <person name="Lipzen A."/>
            <person name="Chen C."/>
            <person name="Yan M."/>
            <person name="Daum C."/>
            <person name="Ng V."/>
            <person name="Clum A."/>
            <person name="Steindorff A."/>
            <person name="Ohm R.A."/>
            <person name="Martin F."/>
            <person name="Silar P."/>
            <person name="Natvig D.O."/>
            <person name="Lalanne C."/>
            <person name="Gautier V."/>
            <person name="Ament-Velasquez S.L."/>
            <person name="Kruys A."/>
            <person name="Hutchinson M.I."/>
            <person name="Powell A.J."/>
            <person name="Barry K."/>
            <person name="Miller A.N."/>
            <person name="Grigoriev I.V."/>
            <person name="Debuchy R."/>
            <person name="Gladieux P."/>
            <person name="Hiltunen Thoren M."/>
            <person name="Johannesson H."/>
        </authorList>
    </citation>
    <scope>NUCLEOTIDE SEQUENCE</scope>
    <source>
        <strain evidence="9">PSN324</strain>
    </source>
</reference>
<keyword evidence="5 7" id="KW-0472">Membrane</keyword>
<dbReference type="SUPFAM" id="SSF48317">
    <property type="entry name" value="Acid phosphatase/Vanadium-dependent haloperoxidase"/>
    <property type="match status" value="1"/>
</dbReference>
<dbReference type="GO" id="GO:0006644">
    <property type="term" value="P:phospholipid metabolic process"/>
    <property type="evidence" value="ECO:0007669"/>
    <property type="project" value="InterPro"/>
</dbReference>
<comment type="similarity">
    <text evidence="2">Belongs to the PA-phosphatase related phosphoesterase family.</text>
</comment>
<feature type="transmembrane region" description="Helical" evidence="7">
    <location>
        <begin position="108"/>
        <end position="125"/>
    </location>
</feature>
<name>A0AAV9HBS8_9PEZI</name>
<dbReference type="EMBL" id="MU865101">
    <property type="protein sequence ID" value="KAK4457694.1"/>
    <property type="molecule type" value="Genomic_DNA"/>
</dbReference>
<evidence type="ECO:0000256" key="5">
    <source>
        <dbReference type="ARBA" id="ARBA00023136"/>
    </source>
</evidence>
<keyword evidence="10" id="KW-1185">Reference proteome</keyword>
<sequence>MMAPSRANSFENGAGLVASFSRFWKRSYASDYIGFTFILTSYLLIQFFVEPFHRMFSLTDLRISFPHAEVERVPLTHDFVYALFLPLLIMTAYNLSARSGTHKHHVSVLGLAISMVLTSLLTDIVKNMVGRPRPDLLARCVPSPSAAASATRGLVSIEVCTQTDHHTLHDGWRSFPSGHSSFSFAGLGYLSLFLAGQTRIFSYAYASASSVGEHAEKLVRDDLMKALVCMSPLLGATMIAISRCQDYRHDVYDVCVGALLGWTVTYWSYRRYWPRLSSGKCDEPYAGPPGAGEELNGSAARYGRLRDEEEGAAGGGGSSGDARNVGYQLGVVNSAR</sequence>
<evidence type="ECO:0000256" key="4">
    <source>
        <dbReference type="ARBA" id="ARBA00022989"/>
    </source>
</evidence>
<accession>A0AAV9HBS8</accession>
<protein>
    <submittedName>
        <fullName evidence="9">Phosphatase</fullName>
    </submittedName>
</protein>
<keyword evidence="3 7" id="KW-0812">Transmembrane</keyword>
<evidence type="ECO:0000256" key="6">
    <source>
        <dbReference type="SAM" id="MobiDB-lite"/>
    </source>
</evidence>
<comment type="caution">
    <text evidence="9">The sequence shown here is derived from an EMBL/GenBank/DDBJ whole genome shotgun (WGS) entry which is preliminary data.</text>
</comment>
<dbReference type="InterPro" id="IPR036938">
    <property type="entry name" value="PAP2/HPO_sf"/>
</dbReference>
<dbReference type="SMART" id="SM00014">
    <property type="entry name" value="acidPPc"/>
    <property type="match status" value="1"/>
</dbReference>
<evidence type="ECO:0000313" key="9">
    <source>
        <dbReference type="EMBL" id="KAK4457694.1"/>
    </source>
</evidence>
<feature type="transmembrane region" description="Helical" evidence="7">
    <location>
        <begin position="79"/>
        <end position="96"/>
    </location>
</feature>
<keyword evidence="4 7" id="KW-1133">Transmembrane helix</keyword>
<evidence type="ECO:0000313" key="10">
    <source>
        <dbReference type="Proteomes" id="UP001321749"/>
    </source>
</evidence>
<dbReference type="InterPro" id="IPR043216">
    <property type="entry name" value="PAP-like"/>
</dbReference>
<reference evidence="9" key="2">
    <citation type="submission" date="2023-06" db="EMBL/GenBank/DDBJ databases">
        <authorList>
            <consortium name="Lawrence Berkeley National Laboratory"/>
            <person name="Mondo S.J."/>
            <person name="Hensen N."/>
            <person name="Bonometti L."/>
            <person name="Westerberg I."/>
            <person name="Brannstrom I.O."/>
            <person name="Guillou S."/>
            <person name="Cros-Aarteil S."/>
            <person name="Calhoun S."/>
            <person name="Haridas S."/>
            <person name="Kuo A."/>
            <person name="Pangilinan J."/>
            <person name="Riley R."/>
            <person name="Labutti K."/>
            <person name="Andreopoulos B."/>
            <person name="Lipzen A."/>
            <person name="Chen C."/>
            <person name="Yanf M."/>
            <person name="Daum C."/>
            <person name="Ng V."/>
            <person name="Clum A."/>
            <person name="Steindorff A."/>
            <person name="Ohm R."/>
            <person name="Martin F."/>
            <person name="Silar P."/>
            <person name="Natvig D."/>
            <person name="Lalanne C."/>
            <person name="Gautier V."/>
            <person name="Ament-Velasquez S.L."/>
            <person name="Kruys A."/>
            <person name="Hutchinson M.I."/>
            <person name="Powell A.J."/>
            <person name="Barry K."/>
            <person name="Miller A.N."/>
            <person name="Grigoriev I.V."/>
            <person name="Debuchy R."/>
            <person name="Gladieux P."/>
            <person name="Thoren M.H."/>
            <person name="Johannesson H."/>
        </authorList>
    </citation>
    <scope>NUCLEOTIDE SEQUENCE</scope>
    <source>
        <strain evidence="9">PSN324</strain>
    </source>
</reference>
<dbReference type="InterPro" id="IPR000326">
    <property type="entry name" value="PAP2/HPO"/>
</dbReference>
<dbReference type="GO" id="GO:0008195">
    <property type="term" value="F:phosphatidate phosphatase activity"/>
    <property type="evidence" value="ECO:0007669"/>
    <property type="project" value="TreeGrafter"/>
</dbReference>
<feature type="region of interest" description="Disordered" evidence="6">
    <location>
        <begin position="306"/>
        <end position="336"/>
    </location>
</feature>
<dbReference type="FunFam" id="1.20.144.10:FF:000017">
    <property type="entry name" value="Diacylglycerol pyrophosphate phosphatase 1"/>
    <property type="match status" value="1"/>
</dbReference>
<dbReference type="Gene3D" id="1.20.144.10">
    <property type="entry name" value="Phosphatidic acid phosphatase type 2/haloperoxidase"/>
    <property type="match status" value="1"/>
</dbReference>
<evidence type="ECO:0000256" key="2">
    <source>
        <dbReference type="ARBA" id="ARBA00008816"/>
    </source>
</evidence>
<organism evidence="9 10">
    <name type="scientific">Cladorrhinum samala</name>
    <dbReference type="NCBI Taxonomy" id="585594"/>
    <lineage>
        <taxon>Eukaryota</taxon>
        <taxon>Fungi</taxon>
        <taxon>Dikarya</taxon>
        <taxon>Ascomycota</taxon>
        <taxon>Pezizomycotina</taxon>
        <taxon>Sordariomycetes</taxon>
        <taxon>Sordariomycetidae</taxon>
        <taxon>Sordariales</taxon>
        <taxon>Podosporaceae</taxon>
        <taxon>Cladorrhinum</taxon>
    </lineage>
</organism>
<dbReference type="GO" id="GO:0046839">
    <property type="term" value="P:phospholipid dephosphorylation"/>
    <property type="evidence" value="ECO:0007669"/>
    <property type="project" value="TreeGrafter"/>
</dbReference>
<dbReference type="CDD" id="cd03390">
    <property type="entry name" value="PAP2_containing_1_like"/>
    <property type="match status" value="1"/>
</dbReference>
<dbReference type="GO" id="GO:0016020">
    <property type="term" value="C:membrane"/>
    <property type="evidence" value="ECO:0007669"/>
    <property type="project" value="UniProtKB-SubCell"/>
</dbReference>
<dbReference type="Proteomes" id="UP001321749">
    <property type="component" value="Unassembled WGS sequence"/>
</dbReference>
<evidence type="ECO:0000256" key="1">
    <source>
        <dbReference type="ARBA" id="ARBA00004141"/>
    </source>
</evidence>
<proteinExistence type="inferred from homology"/>
<feature type="domain" description="Phosphatidic acid phosphatase type 2/haloperoxidase" evidence="8">
    <location>
        <begin position="108"/>
        <end position="269"/>
    </location>
</feature>
<evidence type="ECO:0000256" key="3">
    <source>
        <dbReference type="ARBA" id="ARBA00022692"/>
    </source>
</evidence>